<accession>A0ACB9ZSF7</accession>
<evidence type="ECO:0000313" key="1">
    <source>
        <dbReference type="EMBL" id="KAI5650662.1"/>
    </source>
</evidence>
<comment type="caution">
    <text evidence="1">The sequence shown here is derived from an EMBL/GenBank/DDBJ whole genome shotgun (WGS) entry which is preliminary data.</text>
</comment>
<evidence type="ECO:0000313" key="2">
    <source>
        <dbReference type="Proteomes" id="UP001060085"/>
    </source>
</evidence>
<name>A0ACB9ZSF7_CATRO</name>
<protein>
    <submittedName>
        <fullName evidence="1">Uncharacterized protein</fullName>
    </submittedName>
</protein>
<organism evidence="1 2">
    <name type="scientific">Catharanthus roseus</name>
    <name type="common">Madagascar periwinkle</name>
    <name type="synonym">Vinca rosea</name>
    <dbReference type="NCBI Taxonomy" id="4058"/>
    <lineage>
        <taxon>Eukaryota</taxon>
        <taxon>Viridiplantae</taxon>
        <taxon>Streptophyta</taxon>
        <taxon>Embryophyta</taxon>
        <taxon>Tracheophyta</taxon>
        <taxon>Spermatophyta</taxon>
        <taxon>Magnoliopsida</taxon>
        <taxon>eudicotyledons</taxon>
        <taxon>Gunneridae</taxon>
        <taxon>Pentapetalae</taxon>
        <taxon>asterids</taxon>
        <taxon>lamiids</taxon>
        <taxon>Gentianales</taxon>
        <taxon>Apocynaceae</taxon>
        <taxon>Rauvolfioideae</taxon>
        <taxon>Vinceae</taxon>
        <taxon>Catharanthinae</taxon>
        <taxon>Catharanthus</taxon>
    </lineage>
</organism>
<dbReference type="Proteomes" id="UP001060085">
    <property type="component" value="Linkage Group LG08"/>
</dbReference>
<dbReference type="EMBL" id="CM044708">
    <property type="protein sequence ID" value="KAI5650662.1"/>
    <property type="molecule type" value="Genomic_DNA"/>
</dbReference>
<reference evidence="2" key="1">
    <citation type="journal article" date="2023" name="Nat. Plants">
        <title>Single-cell RNA sequencing provides a high-resolution roadmap for understanding the multicellular compartmentation of specialized metabolism.</title>
        <authorList>
            <person name="Sun S."/>
            <person name="Shen X."/>
            <person name="Li Y."/>
            <person name="Li Y."/>
            <person name="Wang S."/>
            <person name="Li R."/>
            <person name="Zhang H."/>
            <person name="Shen G."/>
            <person name="Guo B."/>
            <person name="Wei J."/>
            <person name="Xu J."/>
            <person name="St-Pierre B."/>
            <person name="Chen S."/>
            <person name="Sun C."/>
        </authorList>
    </citation>
    <scope>NUCLEOTIDE SEQUENCE [LARGE SCALE GENOMIC DNA]</scope>
</reference>
<sequence length="147" mass="15337">MPSFCPVLVMELLLIMASLVSLSSCEYHHQLIKMDIIPSTTTTISSAPANPPHESPFTQLSPDIAPLLPSPGGVVPSPTGSSIPTIPSTPSPPNPDGFVGVGPDSAFAPLGSFLPDSSAVRFSSLTGSSKVVKLFSFISYCYISLVF</sequence>
<gene>
    <name evidence="1" type="ORF">M9H77_36667</name>
</gene>
<keyword evidence="2" id="KW-1185">Reference proteome</keyword>
<proteinExistence type="predicted"/>